<evidence type="ECO:0000313" key="3">
    <source>
        <dbReference type="Proteomes" id="UP000654075"/>
    </source>
</evidence>
<evidence type="ECO:0000313" key="2">
    <source>
        <dbReference type="EMBL" id="CAE8623810.1"/>
    </source>
</evidence>
<feature type="non-terminal residue" evidence="2">
    <location>
        <position position="1"/>
    </location>
</feature>
<feature type="compositionally biased region" description="Low complexity" evidence="1">
    <location>
        <begin position="148"/>
        <end position="186"/>
    </location>
</feature>
<dbReference type="AlphaFoldDB" id="A0A813GC57"/>
<evidence type="ECO:0000256" key="1">
    <source>
        <dbReference type="SAM" id="MobiDB-lite"/>
    </source>
</evidence>
<feature type="region of interest" description="Disordered" evidence="1">
    <location>
        <begin position="222"/>
        <end position="254"/>
    </location>
</feature>
<reference evidence="2" key="1">
    <citation type="submission" date="2021-02" db="EMBL/GenBank/DDBJ databases">
        <authorList>
            <person name="Dougan E. K."/>
            <person name="Rhodes N."/>
            <person name="Thang M."/>
            <person name="Chan C."/>
        </authorList>
    </citation>
    <scope>NUCLEOTIDE SEQUENCE</scope>
</reference>
<dbReference type="InterPro" id="IPR006652">
    <property type="entry name" value="Kelch_1"/>
</dbReference>
<comment type="caution">
    <text evidence="2">The sequence shown here is derived from an EMBL/GenBank/DDBJ whole genome shotgun (WGS) entry which is preliminary data.</text>
</comment>
<dbReference type="Proteomes" id="UP000654075">
    <property type="component" value="Unassembled WGS sequence"/>
</dbReference>
<feature type="compositionally biased region" description="Basic and acidic residues" evidence="1">
    <location>
        <begin position="138"/>
        <end position="147"/>
    </location>
</feature>
<feature type="region of interest" description="Disordered" evidence="1">
    <location>
        <begin position="109"/>
        <end position="193"/>
    </location>
</feature>
<sequence>MQMTEPPFSLKTAQPGSEISIGQWESLETRGSPEGEIFGHSATVVGRTVWVLGGIRPATTTTTKTTTITTTTTTSTTTTTTTRTRRTRPTTAGISVLSLDLDTLTWQDRTSRSWGGGSQSAAAPGRRWGHSACWIPSERPRRVRDNNDTNNNSDSNSNNNNNNSTNNNSNNSNSNNSNNNNNNNSARSRDAAATDTTGGRILLCGGFDTQCNLHDVWLFDPSNNDNNNNNNNKNETSSGFCKRDAGAENGQPPR</sequence>
<dbReference type="Gene3D" id="2.120.10.80">
    <property type="entry name" value="Kelch-type beta propeller"/>
    <property type="match status" value="1"/>
</dbReference>
<keyword evidence="3" id="KW-1185">Reference proteome</keyword>
<gene>
    <name evidence="2" type="ORF">PGLA1383_LOCUS41022</name>
</gene>
<accession>A0A813GC57</accession>
<feature type="compositionally biased region" description="Low complexity" evidence="1">
    <location>
        <begin position="223"/>
        <end position="234"/>
    </location>
</feature>
<proteinExistence type="predicted"/>
<dbReference type="InterPro" id="IPR015915">
    <property type="entry name" value="Kelch-typ_b-propeller"/>
</dbReference>
<dbReference type="EMBL" id="CAJNNV010028246">
    <property type="protein sequence ID" value="CAE8623810.1"/>
    <property type="molecule type" value="Genomic_DNA"/>
</dbReference>
<dbReference type="Pfam" id="PF01344">
    <property type="entry name" value="Kelch_1"/>
    <property type="match status" value="1"/>
</dbReference>
<protein>
    <submittedName>
        <fullName evidence="2">Uncharacterized protein</fullName>
    </submittedName>
</protein>
<dbReference type="SUPFAM" id="SSF117281">
    <property type="entry name" value="Kelch motif"/>
    <property type="match status" value="1"/>
</dbReference>
<organism evidence="2 3">
    <name type="scientific">Polarella glacialis</name>
    <name type="common">Dinoflagellate</name>
    <dbReference type="NCBI Taxonomy" id="89957"/>
    <lineage>
        <taxon>Eukaryota</taxon>
        <taxon>Sar</taxon>
        <taxon>Alveolata</taxon>
        <taxon>Dinophyceae</taxon>
        <taxon>Suessiales</taxon>
        <taxon>Suessiaceae</taxon>
        <taxon>Polarella</taxon>
    </lineage>
</organism>
<name>A0A813GC57_POLGL</name>